<reference evidence="3 4" key="1">
    <citation type="submission" date="2018-08" db="EMBL/GenBank/DDBJ databases">
        <title>A genome reference for cultivated species of the human gut microbiota.</title>
        <authorList>
            <person name="Zou Y."/>
            <person name="Xue W."/>
            <person name="Luo G."/>
        </authorList>
    </citation>
    <scope>NUCLEOTIDE SEQUENCE [LARGE SCALE GENOMIC DNA]</scope>
    <source>
        <strain evidence="3 4">AM22-12LB</strain>
    </source>
</reference>
<dbReference type="AlphaFoldDB" id="A0A414U9B3"/>
<accession>A0A414U9B3</accession>
<feature type="compositionally biased region" description="Basic and acidic residues" evidence="1">
    <location>
        <begin position="235"/>
        <end position="244"/>
    </location>
</feature>
<gene>
    <name evidence="3" type="ORF">DW252_12700</name>
</gene>
<protein>
    <submittedName>
        <fullName evidence="3">DUF3846 domain-containing protein</fullName>
    </submittedName>
</protein>
<dbReference type="Proteomes" id="UP000286595">
    <property type="component" value="Unassembled WGS sequence"/>
</dbReference>
<evidence type="ECO:0000256" key="1">
    <source>
        <dbReference type="SAM" id="MobiDB-lite"/>
    </source>
</evidence>
<proteinExistence type="predicted"/>
<evidence type="ECO:0000313" key="3">
    <source>
        <dbReference type="EMBL" id="RHG58957.1"/>
    </source>
</evidence>
<dbReference type="Pfam" id="PF12957">
    <property type="entry name" value="DUF3846"/>
    <property type="match status" value="1"/>
</dbReference>
<organism evidence="3 4">
    <name type="scientific">Coprococcus comes</name>
    <dbReference type="NCBI Taxonomy" id="410072"/>
    <lineage>
        <taxon>Bacteria</taxon>
        <taxon>Bacillati</taxon>
        <taxon>Bacillota</taxon>
        <taxon>Clostridia</taxon>
        <taxon>Lachnospirales</taxon>
        <taxon>Lachnospiraceae</taxon>
        <taxon>Coprococcus</taxon>
    </lineage>
</organism>
<dbReference type="EMBL" id="QRIM01000016">
    <property type="protein sequence ID" value="RHG58957.1"/>
    <property type="molecule type" value="Genomic_DNA"/>
</dbReference>
<dbReference type="InterPro" id="IPR024559">
    <property type="entry name" value="DUF3846"/>
</dbReference>
<evidence type="ECO:0000313" key="4">
    <source>
        <dbReference type="Proteomes" id="UP000286595"/>
    </source>
</evidence>
<feature type="region of interest" description="Disordered" evidence="1">
    <location>
        <begin position="188"/>
        <end position="244"/>
    </location>
</feature>
<comment type="caution">
    <text evidence="3">The sequence shown here is derived from an EMBL/GenBank/DDBJ whole genome shotgun (WGS) entry which is preliminary data.</text>
</comment>
<sequence length="244" mass="27636">MKFASACEFERKNRAPDRGALFRYRMVESYQASRRKEVPRMNEMQAHGLLIPVGSKPFEVWIDKNNSLAELQDLVNGNVDVLRVLGNGVDLWVNDEGLFNGSQPNRAIYATKHMEEVGYLDQLTFGHPVKEGELYLLICGDFVAFGVDEEGEIASLPQETIDKLKETFKEYIHIKYGIEPDRFQLQNEQDAGDKHEKSTKSLAEAATEARESSLVLGQDEDNHDDSGSDIGNLRPFDREYPIGH</sequence>
<name>A0A414U9B3_9FIRM</name>
<evidence type="ECO:0000259" key="2">
    <source>
        <dbReference type="Pfam" id="PF12957"/>
    </source>
</evidence>
<feature type="domain" description="DUF3846" evidence="2">
    <location>
        <begin position="48"/>
        <end position="169"/>
    </location>
</feature>